<dbReference type="GO" id="GO:0003676">
    <property type="term" value="F:nucleic acid binding"/>
    <property type="evidence" value="ECO:0007669"/>
    <property type="project" value="InterPro"/>
</dbReference>
<dbReference type="GO" id="GO:0004519">
    <property type="term" value="F:endonuclease activity"/>
    <property type="evidence" value="ECO:0007669"/>
    <property type="project" value="UniProtKB-KW"/>
</dbReference>
<dbReference type="CDD" id="cd09274">
    <property type="entry name" value="RNase_HI_RT_Ty3"/>
    <property type="match status" value="1"/>
</dbReference>
<protein>
    <submittedName>
        <fullName evidence="10">Pol protein</fullName>
    </submittedName>
</protein>
<comment type="caution">
    <text evidence="10">The sequence shown here is derived from an EMBL/GenBank/DDBJ whole genome shotgun (WGS) entry which is preliminary data.</text>
</comment>
<dbReference type="EMBL" id="SSTD01008014">
    <property type="protein sequence ID" value="TYK17673.1"/>
    <property type="molecule type" value="Genomic_DNA"/>
</dbReference>
<keyword evidence="2" id="KW-0548">Nucleotidyltransferase</keyword>
<evidence type="ECO:0000313" key="11">
    <source>
        <dbReference type="Proteomes" id="UP000321947"/>
    </source>
</evidence>
<evidence type="ECO:0000256" key="3">
    <source>
        <dbReference type="ARBA" id="ARBA00022722"/>
    </source>
</evidence>
<evidence type="ECO:0000256" key="4">
    <source>
        <dbReference type="ARBA" id="ARBA00022759"/>
    </source>
</evidence>
<dbReference type="GO" id="GO:0016787">
    <property type="term" value="F:hydrolase activity"/>
    <property type="evidence" value="ECO:0007669"/>
    <property type="project" value="UniProtKB-KW"/>
</dbReference>
<keyword evidence="3" id="KW-0540">Nuclease</keyword>
<evidence type="ECO:0000259" key="8">
    <source>
        <dbReference type="Pfam" id="PF17917"/>
    </source>
</evidence>
<evidence type="ECO:0000256" key="7">
    <source>
        <dbReference type="SAM" id="MobiDB-lite"/>
    </source>
</evidence>
<dbReference type="AlphaFoldDB" id="A0A5D3D0G0"/>
<dbReference type="SUPFAM" id="SSF53098">
    <property type="entry name" value="Ribonuclease H-like"/>
    <property type="match status" value="1"/>
</dbReference>
<dbReference type="InterPro" id="IPR056924">
    <property type="entry name" value="SH3_Tf2-1"/>
</dbReference>
<gene>
    <name evidence="10" type="ORF">E5676_scaffold2434G00020</name>
</gene>
<evidence type="ECO:0000259" key="9">
    <source>
        <dbReference type="Pfam" id="PF24626"/>
    </source>
</evidence>
<feature type="compositionally biased region" description="Basic and acidic residues" evidence="7">
    <location>
        <begin position="49"/>
        <end position="82"/>
    </location>
</feature>
<dbReference type="GO" id="GO:0003964">
    <property type="term" value="F:RNA-directed DNA polymerase activity"/>
    <property type="evidence" value="ECO:0007669"/>
    <property type="project" value="UniProtKB-KW"/>
</dbReference>
<dbReference type="Pfam" id="PF17917">
    <property type="entry name" value="RT_RNaseH"/>
    <property type="match status" value="1"/>
</dbReference>
<dbReference type="PANTHER" id="PTHR45835:SF99">
    <property type="entry name" value="CHROMO DOMAIN-CONTAINING PROTEIN-RELATED"/>
    <property type="match status" value="1"/>
</dbReference>
<feature type="compositionally biased region" description="Basic and acidic residues" evidence="7">
    <location>
        <begin position="89"/>
        <end position="98"/>
    </location>
</feature>
<sequence>MYESETEVKCVAEVDPTSYGGAMKKFGYREDSTTTVSRSRRLKVRFRRETRFDGKDDEAQQKQLCVERKRNGDQRGGDRLSNGEEEEEQKGGRRAGDNGFRRLNMRSIYTRFFRLFKPISYMLSFPSELKQKPMTAPVLTMPDGSGSFMIYSDVSKKGLAIVFTLKIWRHYLYGEKIQIFIDHKSLKYLFAQKELNMRQRRWLELVKDYDCDILYHPGKANVLADALSRKVSHSAALIIEQAPLLRDFERAEIAVYVREVTSQLAQLSLQPTLRQRIIVAQLNDPYLVEKHRLSEVGHDEEFSISSDDGLMFERRLCVPADSAVKTEHLTKAHSSPSSMHHGSTKMYQNMRRVKAPKEKSAGLLQPLSVPKWKWESVSMDFIIGLLRTLKGYTIIWVVVDKLMKSGHFVLGKSTYITNKWGQLYMTKIVRLHGVPVSIVSNRDARLTLKFWKGLQIALDTKLDFSTAFHPQTDGSWDSHLHLMEFAYNNSYQATIGMAPFEALYRRCCRSPVAPMKGVLRFEKKRKISPRFVGPFEILERIGPVAYRFVLSPSFSAVHDVFHASMLRKYVADPTHVVDFEQLQINENLSYKEQSIKILAREVKMLCNRGIALVKVLCRHRYPSSSDHYRAPADNHSSFAAISLLRSSFRRALESSVESVLRRPTKRRFDLCICRASSHLRTTMSVAARHLPRRPFYPFITPFCCADHR</sequence>
<dbReference type="InterPro" id="IPR036397">
    <property type="entry name" value="RNaseH_sf"/>
</dbReference>
<evidence type="ECO:0000256" key="6">
    <source>
        <dbReference type="ARBA" id="ARBA00022918"/>
    </source>
</evidence>
<keyword evidence="1" id="KW-0808">Transferase</keyword>
<dbReference type="Pfam" id="PF24626">
    <property type="entry name" value="SH3_Tf2-1"/>
    <property type="match status" value="1"/>
</dbReference>
<evidence type="ECO:0000256" key="1">
    <source>
        <dbReference type="ARBA" id="ARBA00022679"/>
    </source>
</evidence>
<dbReference type="PANTHER" id="PTHR45835">
    <property type="entry name" value="YALI0A06105P"/>
    <property type="match status" value="1"/>
</dbReference>
<proteinExistence type="predicted"/>
<dbReference type="Gene3D" id="3.30.420.10">
    <property type="entry name" value="Ribonuclease H-like superfamily/Ribonuclease H"/>
    <property type="match status" value="1"/>
</dbReference>
<accession>A0A5D3D0G0</accession>
<dbReference type="InterPro" id="IPR041373">
    <property type="entry name" value="RT_RNaseH"/>
</dbReference>
<keyword evidence="5" id="KW-0378">Hydrolase</keyword>
<feature type="domain" description="Reverse transcriptase RNase H-like" evidence="8">
    <location>
        <begin position="151"/>
        <end position="209"/>
    </location>
</feature>
<feature type="domain" description="Tf2-1-like SH3-like" evidence="9">
    <location>
        <begin position="519"/>
        <end position="570"/>
    </location>
</feature>
<keyword evidence="6" id="KW-0695">RNA-directed DNA polymerase</keyword>
<dbReference type="InterPro" id="IPR043502">
    <property type="entry name" value="DNA/RNA_pol_sf"/>
</dbReference>
<organism evidence="10 11">
    <name type="scientific">Cucumis melo var. makuwa</name>
    <name type="common">Oriental melon</name>
    <dbReference type="NCBI Taxonomy" id="1194695"/>
    <lineage>
        <taxon>Eukaryota</taxon>
        <taxon>Viridiplantae</taxon>
        <taxon>Streptophyta</taxon>
        <taxon>Embryophyta</taxon>
        <taxon>Tracheophyta</taxon>
        <taxon>Spermatophyta</taxon>
        <taxon>Magnoliopsida</taxon>
        <taxon>eudicotyledons</taxon>
        <taxon>Gunneridae</taxon>
        <taxon>Pentapetalae</taxon>
        <taxon>rosids</taxon>
        <taxon>fabids</taxon>
        <taxon>Cucurbitales</taxon>
        <taxon>Cucurbitaceae</taxon>
        <taxon>Benincaseae</taxon>
        <taxon>Cucumis</taxon>
    </lineage>
</organism>
<evidence type="ECO:0000313" key="10">
    <source>
        <dbReference type="EMBL" id="TYK17673.1"/>
    </source>
</evidence>
<feature type="region of interest" description="Disordered" evidence="7">
    <location>
        <begin position="49"/>
        <end position="98"/>
    </location>
</feature>
<keyword evidence="4" id="KW-0255">Endonuclease</keyword>
<reference evidence="10 11" key="1">
    <citation type="submission" date="2019-08" db="EMBL/GenBank/DDBJ databases">
        <title>Draft genome sequences of two oriental melons (Cucumis melo L. var makuwa).</title>
        <authorList>
            <person name="Kwon S.-Y."/>
        </authorList>
    </citation>
    <scope>NUCLEOTIDE SEQUENCE [LARGE SCALE GENOMIC DNA]</scope>
    <source>
        <strain evidence="11">cv. Chang Bougi</strain>
        <tissue evidence="10">Leaf</tissue>
    </source>
</reference>
<dbReference type="SUPFAM" id="SSF56672">
    <property type="entry name" value="DNA/RNA polymerases"/>
    <property type="match status" value="1"/>
</dbReference>
<name>A0A5D3D0G0_CUCMM</name>
<dbReference type="InterPro" id="IPR012337">
    <property type="entry name" value="RNaseH-like_sf"/>
</dbReference>
<evidence type="ECO:0000256" key="2">
    <source>
        <dbReference type="ARBA" id="ARBA00022695"/>
    </source>
</evidence>
<evidence type="ECO:0000256" key="5">
    <source>
        <dbReference type="ARBA" id="ARBA00022801"/>
    </source>
</evidence>
<dbReference type="Proteomes" id="UP000321947">
    <property type="component" value="Unassembled WGS sequence"/>
</dbReference>